<protein>
    <submittedName>
        <fullName evidence="4">Response regulator</fullName>
    </submittedName>
</protein>
<evidence type="ECO:0000256" key="2">
    <source>
        <dbReference type="PROSITE-ProRule" id="PRU00169"/>
    </source>
</evidence>
<dbReference type="PANTHER" id="PTHR44591:SF3">
    <property type="entry name" value="RESPONSE REGULATORY DOMAIN-CONTAINING PROTEIN"/>
    <property type="match status" value="1"/>
</dbReference>
<dbReference type="PANTHER" id="PTHR44591">
    <property type="entry name" value="STRESS RESPONSE REGULATOR PROTEIN 1"/>
    <property type="match status" value="1"/>
</dbReference>
<evidence type="ECO:0000256" key="1">
    <source>
        <dbReference type="ARBA" id="ARBA00022553"/>
    </source>
</evidence>
<sequence length="134" mass="15301">MQCRIEPETNPCCLIVEDSERDQQMLRRAVRYAQRDIRVQIANTLKDARRALIKLPVSLILMENTLPDGRGVELALELSQHARFRCIPVIIATDWPSPFMWHKAKQAGVRHVVAKADFGPALIRDVLNIGREYG</sequence>
<dbReference type="Pfam" id="PF00072">
    <property type="entry name" value="Response_reg"/>
    <property type="match status" value="1"/>
</dbReference>
<dbReference type="RefSeq" id="WP_316778139.1">
    <property type="nucleotide sequence ID" value="NZ_JASMWN010000012.1"/>
</dbReference>
<dbReference type="SMART" id="SM00448">
    <property type="entry name" value="REC"/>
    <property type="match status" value="1"/>
</dbReference>
<dbReference type="CDD" id="cd00156">
    <property type="entry name" value="REC"/>
    <property type="match status" value="1"/>
</dbReference>
<name>A0ABU3VG89_9RHOB</name>
<gene>
    <name evidence="4" type="ORF">QO231_15300</name>
</gene>
<keyword evidence="1" id="KW-0597">Phosphoprotein</keyword>
<comment type="caution">
    <text evidence="4">The sequence shown here is derived from an EMBL/GenBank/DDBJ whole genome shotgun (WGS) entry which is preliminary data.</text>
</comment>
<keyword evidence="5" id="KW-1185">Reference proteome</keyword>
<dbReference type="Gene3D" id="3.40.50.2300">
    <property type="match status" value="1"/>
</dbReference>
<evidence type="ECO:0000259" key="3">
    <source>
        <dbReference type="PROSITE" id="PS50110"/>
    </source>
</evidence>
<organism evidence="4 5">
    <name type="scientific">Sedimentitalea todarodis</name>
    <dbReference type="NCBI Taxonomy" id="1631240"/>
    <lineage>
        <taxon>Bacteria</taxon>
        <taxon>Pseudomonadati</taxon>
        <taxon>Pseudomonadota</taxon>
        <taxon>Alphaproteobacteria</taxon>
        <taxon>Rhodobacterales</taxon>
        <taxon>Paracoccaceae</taxon>
        <taxon>Sedimentitalea</taxon>
    </lineage>
</organism>
<evidence type="ECO:0000313" key="5">
    <source>
        <dbReference type="Proteomes" id="UP001255416"/>
    </source>
</evidence>
<dbReference type="PROSITE" id="PS50110">
    <property type="entry name" value="RESPONSE_REGULATORY"/>
    <property type="match status" value="1"/>
</dbReference>
<dbReference type="SUPFAM" id="SSF52172">
    <property type="entry name" value="CheY-like"/>
    <property type="match status" value="1"/>
</dbReference>
<dbReference type="InterPro" id="IPR001789">
    <property type="entry name" value="Sig_transdc_resp-reg_receiver"/>
</dbReference>
<proteinExistence type="predicted"/>
<dbReference type="EMBL" id="JASMWN010000012">
    <property type="protein sequence ID" value="MDU9005212.1"/>
    <property type="molecule type" value="Genomic_DNA"/>
</dbReference>
<evidence type="ECO:0000313" key="4">
    <source>
        <dbReference type="EMBL" id="MDU9005212.1"/>
    </source>
</evidence>
<dbReference type="Proteomes" id="UP001255416">
    <property type="component" value="Unassembled WGS sequence"/>
</dbReference>
<feature type="domain" description="Response regulatory" evidence="3">
    <location>
        <begin position="12"/>
        <end position="130"/>
    </location>
</feature>
<reference evidence="5" key="1">
    <citation type="submission" date="2023-05" db="EMBL/GenBank/DDBJ databases">
        <title>Sedimentitalea sp. nov. JM2-8.</title>
        <authorList>
            <person name="Huang J."/>
        </authorList>
    </citation>
    <scope>NUCLEOTIDE SEQUENCE [LARGE SCALE GENOMIC DNA]</scope>
    <source>
        <strain evidence="5">KHS03</strain>
    </source>
</reference>
<dbReference type="InterPro" id="IPR050595">
    <property type="entry name" value="Bact_response_regulator"/>
</dbReference>
<dbReference type="InterPro" id="IPR011006">
    <property type="entry name" value="CheY-like_superfamily"/>
</dbReference>
<comment type="caution">
    <text evidence="2">Lacks conserved residue(s) required for the propagation of feature annotation.</text>
</comment>
<accession>A0ABU3VG89</accession>